<evidence type="ECO:0000313" key="2">
    <source>
        <dbReference type="EMBL" id="KAJ7383091.1"/>
    </source>
</evidence>
<dbReference type="Pfam" id="PF13927">
    <property type="entry name" value="Ig_3"/>
    <property type="match status" value="1"/>
</dbReference>
<dbReference type="PROSITE" id="PS50835">
    <property type="entry name" value="IG_LIKE"/>
    <property type="match status" value="1"/>
</dbReference>
<keyword evidence="3" id="KW-1185">Reference proteome</keyword>
<dbReference type="EMBL" id="MU825907">
    <property type="protein sequence ID" value="KAJ7383091.1"/>
    <property type="molecule type" value="Genomic_DNA"/>
</dbReference>
<gene>
    <name evidence="2" type="ORF">OS493_030978</name>
</gene>
<dbReference type="InterPro" id="IPR013783">
    <property type="entry name" value="Ig-like_fold"/>
</dbReference>
<name>A0A9W9ZKA2_9CNID</name>
<dbReference type="AlphaFoldDB" id="A0A9W9ZKA2"/>
<organism evidence="2 3">
    <name type="scientific">Desmophyllum pertusum</name>
    <dbReference type="NCBI Taxonomy" id="174260"/>
    <lineage>
        <taxon>Eukaryota</taxon>
        <taxon>Metazoa</taxon>
        <taxon>Cnidaria</taxon>
        <taxon>Anthozoa</taxon>
        <taxon>Hexacorallia</taxon>
        <taxon>Scleractinia</taxon>
        <taxon>Caryophylliina</taxon>
        <taxon>Caryophylliidae</taxon>
        <taxon>Desmophyllum</taxon>
    </lineage>
</organism>
<dbReference type="Gene3D" id="2.60.40.10">
    <property type="entry name" value="Immunoglobulins"/>
    <property type="match status" value="1"/>
</dbReference>
<feature type="domain" description="Ig-like" evidence="1">
    <location>
        <begin position="2"/>
        <end position="38"/>
    </location>
</feature>
<dbReference type="SUPFAM" id="SSF48726">
    <property type="entry name" value="Immunoglobulin"/>
    <property type="match status" value="1"/>
</dbReference>
<dbReference type="InterPro" id="IPR007110">
    <property type="entry name" value="Ig-like_dom"/>
</dbReference>
<accession>A0A9W9ZKA2</accession>
<evidence type="ECO:0000313" key="3">
    <source>
        <dbReference type="Proteomes" id="UP001163046"/>
    </source>
</evidence>
<dbReference type="Proteomes" id="UP001163046">
    <property type="component" value="Unassembled WGS sequence"/>
</dbReference>
<sequence length="56" mass="5985">PPRVELAQGPTYAKSGQNVTLPKCHVTGYPAPVITWRKLPGSLAKDRTVQDGGILT</sequence>
<protein>
    <recommendedName>
        <fullName evidence="1">Ig-like domain-containing protein</fullName>
    </recommendedName>
</protein>
<dbReference type="InterPro" id="IPR036179">
    <property type="entry name" value="Ig-like_dom_sf"/>
</dbReference>
<feature type="non-terminal residue" evidence="2">
    <location>
        <position position="56"/>
    </location>
</feature>
<proteinExistence type="predicted"/>
<comment type="caution">
    <text evidence="2">The sequence shown here is derived from an EMBL/GenBank/DDBJ whole genome shotgun (WGS) entry which is preliminary data.</text>
</comment>
<reference evidence="2" key="1">
    <citation type="submission" date="2023-01" db="EMBL/GenBank/DDBJ databases">
        <title>Genome assembly of the deep-sea coral Lophelia pertusa.</title>
        <authorList>
            <person name="Herrera S."/>
            <person name="Cordes E."/>
        </authorList>
    </citation>
    <scope>NUCLEOTIDE SEQUENCE</scope>
    <source>
        <strain evidence="2">USNM1676648</strain>
        <tissue evidence="2">Polyp</tissue>
    </source>
</reference>
<feature type="non-terminal residue" evidence="2">
    <location>
        <position position="1"/>
    </location>
</feature>
<evidence type="ECO:0000259" key="1">
    <source>
        <dbReference type="PROSITE" id="PS50835"/>
    </source>
</evidence>
<dbReference type="OrthoDB" id="5989251at2759"/>